<keyword evidence="3" id="KW-0479">Metal-binding</keyword>
<dbReference type="PANTHER" id="PTHR46206:SF7">
    <property type="entry name" value="P450, PUTATIVE (EUROFUNG)-RELATED"/>
    <property type="match status" value="1"/>
</dbReference>
<protein>
    <submittedName>
        <fullName evidence="4">Lanosterol 14-alpha-demethylase</fullName>
    </submittedName>
</protein>
<dbReference type="InterPro" id="IPR001128">
    <property type="entry name" value="Cyt_P450"/>
</dbReference>
<proteinExistence type="inferred from homology"/>
<sequence length="370" mass="41770">MTEILSANSRLIPIDALKIVVPLGIGLASAAYLAVKMASNSYDKSIPNVPIRKGDSTHDKELYENHNEFLLRCEEKYGPIFTVKALNWNITVISGPMAREVFINESFSPLEALDALTGVQTFGRAILKSNTDDVNRPILHDLVRDTVTRDLLLFTPRIVEQLERVVDEKLGYCEGKAVEKPIKIFEDMIAYAMANIIMGPEVAQHRTVIDSLIQSNRTKYGILNPLHKHVKVLTDAAGPVIEERRRQEAVAYENGVEWDRPLDVMQKLLDNSEKYGFVDLEDICGHLMLMVLASIHSTTERSTNLVYYLAYFPEYHEPLFQEQQEVLGQISAEREDLRQKKLQSGEFKSAEEFVGIELDPAHDRDLSAAA</sequence>
<dbReference type="SUPFAM" id="SSF48264">
    <property type="entry name" value="Cytochrome P450"/>
    <property type="match status" value="1"/>
</dbReference>
<accession>A0ABQ7JIM7</accession>
<dbReference type="Pfam" id="PF00067">
    <property type="entry name" value="p450"/>
    <property type="match status" value="1"/>
</dbReference>
<keyword evidence="5" id="KW-1185">Reference proteome</keyword>
<evidence type="ECO:0000313" key="4">
    <source>
        <dbReference type="EMBL" id="KAG0275029.1"/>
    </source>
</evidence>
<comment type="caution">
    <text evidence="4">The sequence shown here is derived from an EMBL/GenBank/DDBJ whole genome shotgun (WGS) entry which is preliminary data.</text>
</comment>
<evidence type="ECO:0000313" key="5">
    <source>
        <dbReference type="Proteomes" id="UP001194696"/>
    </source>
</evidence>
<name>A0ABQ7JIM7_9FUNG</name>
<evidence type="ECO:0000256" key="1">
    <source>
        <dbReference type="ARBA" id="ARBA00001971"/>
    </source>
</evidence>
<dbReference type="InterPro" id="IPR036396">
    <property type="entry name" value="Cyt_P450_sf"/>
</dbReference>
<evidence type="ECO:0000256" key="2">
    <source>
        <dbReference type="ARBA" id="ARBA00010617"/>
    </source>
</evidence>
<comment type="cofactor">
    <cofactor evidence="1">
        <name>heme</name>
        <dbReference type="ChEBI" id="CHEBI:30413"/>
    </cofactor>
</comment>
<feature type="non-terminal residue" evidence="4">
    <location>
        <position position="370"/>
    </location>
</feature>
<evidence type="ECO:0000256" key="3">
    <source>
        <dbReference type="ARBA" id="ARBA00022723"/>
    </source>
</evidence>
<dbReference type="Proteomes" id="UP001194696">
    <property type="component" value="Unassembled WGS sequence"/>
</dbReference>
<organism evidence="4 5">
    <name type="scientific">Linnemannia gamsii</name>
    <dbReference type="NCBI Taxonomy" id="64522"/>
    <lineage>
        <taxon>Eukaryota</taxon>
        <taxon>Fungi</taxon>
        <taxon>Fungi incertae sedis</taxon>
        <taxon>Mucoromycota</taxon>
        <taxon>Mortierellomycotina</taxon>
        <taxon>Mortierellomycetes</taxon>
        <taxon>Mortierellales</taxon>
        <taxon>Mortierellaceae</taxon>
        <taxon>Linnemannia</taxon>
    </lineage>
</organism>
<dbReference type="PANTHER" id="PTHR46206">
    <property type="entry name" value="CYTOCHROME P450"/>
    <property type="match status" value="1"/>
</dbReference>
<comment type="similarity">
    <text evidence="2">Belongs to the cytochrome P450 family.</text>
</comment>
<dbReference type="Gene3D" id="1.10.630.10">
    <property type="entry name" value="Cytochrome P450"/>
    <property type="match status" value="1"/>
</dbReference>
<dbReference type="EMBL" id="JAAAIM010001915">
    <property type="protein sequence ID" value="KAG0275029.1"/>
    <property type="molecule type" value="Genomic_DNA"/>
</dbReference>
<gene>
    <name evidence="4" type="primary">ERG11_1</name>
    <name evidence="4" type="ORF">BGZ96_003979</name>
</gene>
<reference evidence="4 5" key="1">
    <citation type="journal article" date="2020" name="Fungal Divers.">
        <title>Resolving the Mortierellaceae phylogeny through synthesis of multi-gene phylogenetics and phylogenomics.</title>
        <authorList>
            <person name="Vandepol N."/>
            <person name="Liber J."/>
            <person name="Desiro A."/>
            <person name="Na H."/>
            <person name="Kennedy M."/>
            <person name="Barry K."/>
            <person name="Grigoriev I.V."/>
            <person name="Miller A.N."/>
            <person name="O'Donnell K."/>
            <person name="Stajich J.E."/>
            <person name="Bonito G."/>
        </authorList>
    </citation>
    <scope>NUCLEOTIDE SEQUENCE [LARGE SCALE GENOMIC DNA]</scope>
    <source>
        <strain evidence="4 5">AD045</strain>
    </source>
</reference>